<dbReference type="Ensembl" id="ENSOMET00000036336.1">
    <property type="protein sequence ID" value="ENSOMEP00000020910.1"/>
    <property type="gene ID" value="ENSOMEG00000022808.1"/>
</dbReference>
<evidence type="ECO:0000256" key="1">
    <source>
        <dbReference type="ARBA" id="ARBA00006487"/>
    </source>
</evidence>
<dbReference type="PANTHER" id="PTHR13986:SF4">
    <property type="entry name" value="ENDOPLASMIC RETICULUM PROTEIN SC65"/>
    <property type="match status" value="1"/>
</dbReference>
<dbReference type="Pfam" id="PF23557">
    <property type="entry name" value="TPR_leprecan"/>
    <property type="match status" value="1"/>
</dbReference>
<dbReference type="Gene3D" id="1.25.40.10">
    <property type="entry name" value="Tetratricopeptide repeat domain"/>
    <property type="match status" value="2"/>
</dbReference>
<dbReference type="InterPro" id="IPR011990">
    <property type="entry name" value="TPR-like_helical_dom_sf"/>
</dbReference>
<evidence type="ECO:0000259" key="4">
    <source>
        <dbReference type="Pfam" id="PF23557"/>
    </source>
</evidence>
<dbReference type="GO" id="GO:0030199">
    <property type="term" value="P:collagen fibril organization"/>
    <property type="evidence" value="ECO:0007669"/>
    <property type="project" value="TreeGrafter"/>
</dbReference>
<dbReference type="AlphaFoldDB" id="A0A3B3CU93"/>
<keyword evidence="2" id="KW-0732">Signal</keyword>
<evidence type="ECO:0000313" key="6">
    <source>
        <dbReference type="Proteomes" id="UP000261560"/>
    </source>
</evidence>
<keyword evidence="3" id="KW-0325">Glycoprotein</keyword>
<dbReference type="GeneTree" id="ENSGT00940000153814"/>
<evidence type="ECO:0000313" key="5">
    <source>
        <dbReference type="Ensembl" id="ENSOMEP00000020910.1"/>
    </source>
</evidence>
<dbReference type="STRING" id="30732.ENSOMEP00000020910"/>
<comment type="similarity">
    <text evidence="1">Belongs to the leprecan family.</text>
</comment>
<reference evidence="5" key="2">
    <citation type="submission" date="2025-09" db="UniProtKB">
        <authorList>
            <consortium name="Ensembl"/>
        </authorList>
    </citation>
    <scope>IDENTIFICATION</scope>
</reference>
<protein>
    <submittedName>
        <fullName evidence="5">Prolyl 3-hydroxylase family member 4 (inactive)</fullName>
    </submittedName>
</protein>
<dbReference type="GO" id="GO:0005518">
    <property type="term" value="F:collagen binding"/>
    <property type="evidence" value="ECO:0007669"/>
    <property type="project" value="TreeGrafter"/>
</dbReference>
<dbReference type="PANTHER" id="PTHR13986">
    <property type="entry name" value="PROTEIN LYSINE HYDROXYLATION COMPLEX COMPONENT"/>
    <property type="match status" value="1"/>
</dbReference>
<dbReference type="Proteomes" id="UP000261560">
    <property type="component" value="Unplaced"/>
</dbReference>
<organism evidence="5 6">
    <name type="scientific">Oryzias melastigma</name>
    <name type="common">Marine medaka</name>
    <dbReference type="NCBI Taxonomy" id="30732"/>
    <lineage>
        <taxon>Eukaryota</taxon>
        <taxon>Metazoa</taxon>
        <taxon>Chordata</taxon>
        <taxon>Craniata</taxon>
        <taxon>Vertebrata</taxon>
        <taxon>Euteleostomi</taxon>
        <taxon>Actinopterygii</taxon>
        <taxon>Neopterygii</taxon>
        <taxon>Teleostei</taxon>
        <taxon>Neoteleostei</taxon>
        <taxon>Acanthomorphata</taxon>
        <taxon>Ovalentaria</taxon>
        <taxon>Atherinomorphae</taxon>
        <taxon>Beloniformes</taxon>
        <taxon>Adrianichthyidae</taxon>
        <taxon>Oryziinae</taxon>
        <taxon>Oryzias</taxon>
    </lineage>
</organism>
<dbReference type="InterPro" id="IPR052284">
    <property type="entry name" value="Collagen_mod_leprecan"/>
</dbReference>
<evidence type="ECO:0000256" key="3">
    <source>
        <dbReference type="ARBA" id="ARBA00023180"/>
    </source>
</evidence>
<keyword evidence="6" id="KW-1185">Reference proteome</keyword>
<feature type="domain" description="Leprecan-like alpha-helical" evidence="4">
    <location>
        <begin position="246"/>
        <end position="543"/>
    </location>
</feature>
<dbReference type="PaxDb" id="30732-ENSOMEP00000020910"/>
<dbReference type="InterPro" id="IPR056585">
    <property type="entry name" value="Leprecan_dom"/>
</dbReference>
<reference evidence="5" key="1">
    <citation type="submission" date="2025-08" db="UniProtKB">
        <authorList>
            <consortium name="Ensembl"/>
        </authorList>
    </citation>
    <scope>IDENTIFICATION</scope>
</reference>
<proteinExistence type="inferred from homology"/>
<evidence type="ECO:0000256" key="2">
    <source>
        <dbReference type="ARBA" id="ARBA00022729"/>
    </source>
</evidence>
<name>A0A3B3CU93_ORYME</name>
<dbReference type="GO" id="GO:0005783">
    <property type="term" value="C:endoplasmic reticulum"/>
    <property type="evidence" value="ECO:0007669"/>
    <property type="project" value="TreeGrafter"/>
</dbReference>
<accession>A0A3B3CU93</accession>
<sequence length="631" mass="72304">MTQRCSTSESNSENVTYCYNKTHPWKAAAELNCACAVLPAPSPGVKLLPVLMESPVELVPDEVLCLHLTRTNSGNVVPIHNDVHQRVGAAGRRADEDEELERFGRIHSHSGGQRTAEPSRRTTASAAMRFNRSRGRTGGRCNKFGTLFLSSRRETGLNFRFGPGADVFSIYPTADLRSLRARGHEQLLVKEEGSESIQNRDRLPSEEAMKLLGLGSVLLALLIPGLARAQYEKYSFRSFPQKDIVPLETAYSYALEQYAAQNWAESVKYLELSLRLHRLLRDSEAFCSRNCSSVSRENVTVFPADVTLRVARHVLLRAACLKRCKEEFPVFKLKYPRRDLLQAFEERIPYRYIQFAHYQLNNVEKAIAAAHTFLKKNPKDPSLTKNMNYYKSLFDVEEYLVDSEEQPYESVFLKSVMLYNNGDYSSSARNMEQAITQYFDSYSTCLAGCDSSYEIIEFKDFYPTLADLFLDVLKCKVKCEEKLTPNVGGFFVEKFAATMYHYLQFSYYKLNDVKNAAPCAASYMLFDPGDQVMQQNVAYYRFYREQWGLKDQDFQPRPEAQEYFNQTVKLKEMLDFALNYLQTDDEDVVSPEDVVSTSSERLDAEFEGMGDYEESFLADWWQEPNICDVLQ</sequence>